<dbReference type="FunFam" id="3.40.50.1360:FF:000015">
    <property type="entry name" value="Hexose-6-phosphate dehydrogenase/glucose 1-dehydrogenase"/>
    <property type="match status" value="1"/>
</dbReference>
<evidence type="ECO:0000256" key="1">
    <source>
        <dbReference type="ARBA" id="ARBA00004961"/>
    </source>
</evidence>
<keyword evidence="3" id="KW-0313">Glucose metabolism</keyword>
<keyword evidence="7" id="KW-0119">Carbohydrate metabolism</keyword>
<protein>
    <recommendedName>
        <fullName evidence="23">GDH/6PGL endoplasmic bifunctional protein</fullName>
        <ecNumber evidence="22">1.1.1.363</ecNumber>
        <ecNumber evidence="8">1.1.1.47</ecNumber>
        <ecNumber evidence="2">3.1.1.31</ecNumber>
    </recommendedName>
</protein>
<evidence type="ECO:0000256" key="17">
    <source>
        <dbReference type="ARBA" id="ARBA00051596"/>
    </source>
</evidence>
<accession>A0A485P451</accession>
<evidence type="ECO:0000256" key="12">
    <source>
        <dbReference type="ARBA" id="ARBA00050594"/>
    </source>
</evidence>
<comment type="catalytic activity">
    <reaction evidence="13">
        <text>D-glucose 6-phosphate + NADP(+) = 6-phospho-D-glucono-1,5-lactone + NADPH + H(+)</text>
        <dbReference type="Rhea" id="RHEA:15841"/>
        <dbReference type="ChEBI" id="CHEBI:15378"/>
        <dbReference type="ChEBI" id="CHEBI:57783"/>
        <dbReference type="ChEBI" id="CHEBI:57955"/>
        <dbReference type="ChEBI" id="CHEBI:58349"/>
        <dbReference type="ChEBI" id="CHEBI:61548"/>
        <dbReference type="EC" id="1.1.1.363"/>
    </reaction>
    <physiologicalReaction direction="left-to-right" evidence="13">
        <dbReference type="Rhea" id="RHEA:15842"/>
    </physiologicalReaction>
</comment>
<dbReference type="Gene3D" id="3.40.50.1360">
    <property type="match status" value="1"/>
</dbReference>
<evidence type="ECO:0000256" key="18">
    <source>
        <dbReference type="ARBA" id="ARBA00051910"/>
    </source>
</evidence>
<dbReference type="InterPro" id="IPR036291">
    <property type="entry name" value="NAD(P)-bd_dom_sf"/>
</dbReference>
<evidence type="ECO:0000256" key="21">
    <source>
        <dbReference type="ARBA" id="ARBA00061632"/>
    </source>
</evidence>
<evidence type="ECO:0000256" key="10">
    <source>
        <dbReference type="ARBA" id="ARBA00050329"/>
    </source>
</evidence>
<evidence type="ECO:0000259" key="26">
    <source>
        <dbReference type="Pfam" id="PF01182"/>
    </source>
</evidence>
<comment type="catalytic activity">
    <reaction evidence="9">
        <text>D-galactose 6-phosphate + NAD(+) = 6-phospho-D-galactono-1,5-lactone + NADH + H(+)</text>
        <dbReference type="Rhea" id="RHEA:62076"/>
        <dbReference type="ChEBI" id="CHEBI:15378"/>
        <dbReference type="ChEBI" id="CHEBI:57540"/>
        <dbReference type="ChEBI" id="CHEBI:57945"/>
        <dbReference type="ChEBI" id="CHEBI:91004"/>
        <dbReference type="ChEBI" id="CHEBI:145419"/>
    </reaction>
    <physiologicalReaction direction="left-to-right" evidence="9">
        <dbReference type="Rhea" id="RHEA:62077"/>
    </physiologicalReaction>
</comment>
<dbReference type="SUPFAM" id="SSF51735">
    <property type="entry name" value="NAD(P)-binding Rossmann-fold domains"/>
    <property type="match status" value="1"/>
</dbReference>
<dbReference type="PANTHER" id="PTHR23429">
    <property type="entry name" value="GLUCOSE-6-PHOSPHATE 1-DEHYDROGENASE G6PD"/>
    <property type="match status" value="1"/>
</dbReference>
<comment type="pathway">
    <text evidence="1">Carbohydrate degradation; pentose phosphate pathway; D-ribulose 5-phosphate from D-glucose 6-phosphate (oxidative stage): step 2/3.</text>
</comment>
<dbReference type="SUPFAM" id="SSF55347">
    <property type="entry name" value="Glyceraldehyde-3-phosphate dehydrogenase-like, C-terminal domain"/>
    <property type="match status" value="1"/>
</dbReference>
<dbReference type="InterPro" id="IPR022675">
    <property type="entry name" value="G6P_DH_C"/>
</dbReference>
<keyword evidence="5" id="KW-0521">NADP</keyword>
<evidence type="ECO:0000256" key="13">
    <source>
        <dbReference type="ARBA" id="ARBA00051019"/>
    </source>
</evidence>
<gene>
    <name evidence="28" type="ORF">LYPA_23C009706</name>
</gene>
<keyword evidence="6" id="KW-0560">Oxidoreductase</keyword>
<evidence type="ECO:0000256" key="5">
    <source>
        <dbReference type="ARBA" id="ARBA00022857"/>
    </source>
</evidence>
<comment type="catalytic activity">
    <reaction evidence="19">
        <text>D-galactose 6-phosphate + NADP(+) = 6-phospho-D-galactono-1,5-lactone + NADPH + H(+)</text>
        <dbReference type="Rhea" id="RHEA:62072"/>
        <dbReference type="ChEBI" id="CHEBI:15378"/>
        <dbReference type="ChEBI" id="CHEBI:57783"/>
        <dbReference type="ChEBI" id="CHEBI:58349"/>
        <dbReference type="ChEBI" id="CHEBI:91004"/>
        <dbReference type="ChEBI" id="CHEBI:145419"/>
    </reaction>
    <physiologicalReaction direction="left-to-right" evidence="19">
        <dbReference type="Rhea" id="RHEA:62073"/>
    </physiologicalReaction>
</comment>
<evidence type="ECO:0000256" key="14">
    <source>
        <dbReference type="ARBA" id="ARBA00051041"/>
    </source>
</evidence>
<dbReference type="Pfam" id="PF00479">
    <property type="entry name" value="G6PD_N"/>
    <property type="match status" value="1"/>
</dbReference>
<dbReference type="UniPathway" id="UPA00115"/>
<keyword evidence="29" id="KW-1185">Reference proteome</keyword>
<evidence type="ECO:0000256" key="6">
    <source>
        <dbReference type="ARBA" id="ARBA00023002"/>
    </source>
</evidence>
<comment type="catalytic activity">
    <reaction evidence="18">
        <text>6-phospho-D-glucono-1,5-lactone + H2O = 6-phospho-D-gluconate + H(+)</text>
        <dbReference type="Rhea" id="RHEA:12556"/>
        <dbReference type="ChEBI" id="CHEBI:15377"/>
        <dbReference type="ChEBI" id="CHEBI:15378"/>
        <dbReference type="ChEBI" id="CHEBI:57955"/>
        <dbReference type="ChEBI" id="CHEBI:58759"/>
        <dbReference type="EC" id="3.1.1.31"/>
    </reaction>
    <physiologicalReaction direction="left-to-right" evidence="18">
        <dbReference type="Rhea" id="RHEA:12557"/>
    </physiologicalReaction>
</comment>
<evidence type="ECO:0000313" key="28">
    <source>
        <dbReference type="EMBL" id="VFV41271.1"/>
    </source>
</evidence>
<evidence type="ECO:0000256" key="3">
    <source>
        <dbReference type="ARBA" id="ARBA00022526"/>
    </source>
</evidence>
<dbReference type="GO" id="GO:0004345">
    <property type="term" value="F:glucose-6-phosphate dehydrogenase activity"/>
    <property type="evidence" value="ECO:0007669"/>
    <property type="project" value="InterPro"/>
</dbReference>
<dbReference type="EC" id="3.1.1.31" evidence="2"/>
<dbReference type="GO" id="GO:0047936">
    <property type="term" value="F:glucose 1-dehydrogenase [NAD(P)+] activity"/>
    <property type="evidence" value="ECO:0007669"/>
    <property type="project" value="UniProtKB-EC"/>
</dbReference>
<evidence type="ECO:0000256" key="24">
    <source>
        <dbReference type="SAM" id="MobiDB-lite"/>
    </source>
</evidence>
<dbReference type="InterPro" id="IPR022674">
    <property type="entry name" value="G6P_DH_NAD-bd"/>
</dbReference>
<comment type="catalytic activity">
    <reaction evidence="12">
        <text>D-glucose + NADP(+) = D-glucono-1,5-lactone + NADPH + H(+)</text>
        <dbReference type="Rhea" id="RHEA:14405"/>
        <dbReference type="ChEBI" id="CHEBI:4167"/>
        <dbReference type="ChEBI" id="CHEBI:15378"/>
        <dbReference type="ChEBI" id="CHEBI:16217"/>
        <dbReference type="ChEBI" id="CHEBI:57783"/>
        <dbReference type="ChEBI" id="CHEBI:58349"/>
        <dbReference type="EC" id="1.1.1.47"/>
    </reaction>
    <physiologicalReaction direction="left-to-right" evidence="12">
        <dbReference type="Rhea" id="RHEA:14406"/>
    </physiologicalReaction>
</comment>
<evidence type="ECO:0000256" key="20">
    <source>
        <dbReference type="ARBA" id="ARBA00061271"/>
    </source>
</evidence>
<name>A0A485P451_LYNPA</name>
<evidence type="ECO:0000256" key="22">
    <source>
        <dbReference type="ARBA" id="ARBA00066973"/>
    </source>
</evidence>
<evidence type="ECO:0000256" key="2">
    <source>
        <dbReference type="ARBA" id="ARBA00013198"/>
    </source>
</evidence>
<dbReference type="EC" id="1.1.1.47" evidence="8"/>
<dbReference type="NCBIfam" id="TIGR01198">
    <property type="entry name" value="pgl"/>
    <property type="match status" value="1"/>
</dbReference>
<comment type="catalytic activity">
    <reaction evidence="15">
        <text>D-glucose 6-sulfate + NADP(+) = 6-sulfo-D-glucono-1,5-lactone + NADPH + H(+)</text>
        <dbReference type="Rhea" id="RHEA:62080"/>
        <dbReference type="ChEBI" id="CHEBI:15378"/>
        <dbReference type="ChEBI" id="CHEBI:57783"/>
        <dbReference type="ChEBI" id="CHEBI:58349"/>
        <dbReference type="ChEBI" id="CHEBI:145424"/>
        <dbReference type="ChEBI" id="CHEBI:145427"/>
    </reaction>
    <physiologicalReaction direction="left-to-right" evidence="15">
        <dbReference type="Rhea" id="RHEA:62081"/>
    </physiologicalReaction>
</comment>
<feature type="region of interest" description="Disordered" evidence="24">
    <location>
        <begin position="51"/>
        <end position="138"/>
    </location>
</feature>
<dbReference type="Pfam" id="PF01182">
    <property type="entry name" value="Glucosamine_iso"/>
    <property type="match status" value="1"/>
</dbReference>
<comment type="similarity">
    <text evidence="20">In the C-terminal section; belongs to the glucosamine/galactosamine-6-phosphate isomerase family. 6-phosphogluconolactonase subfamily.</text>
</comment>
<comment type="catalytic activity">
    <reaction evidence="10">
        <text>2-deoxy-D-glucose 6-phosphate + NADP(+) = 2-deoxy-6-phospho-D-glucono-1,5-lactone + NADPH + H(+)</text>
        <dbReference type="Rhea" id="RHEA:62068"/>
        <dbReference type="ChEBI" id="CHEBI:15378"/>
        <dbReference type="ChEBI" id="CHEBI:57783"/>
        <dbReference type="ChEBI" id="CHEBI:58349"/>
        <dbReference type="ChEBI" id="CHEBI:84760"/>
        <dbReference type="ChEBI" id="CHEBI:145420"/>
    </reaction>
    <physiologicalReaction direction="left-to-right" evidence="10">
        <dbReference type="Rhea" id="RHEA:62069"/>
    </physiologicalReaction>
</comment>
<dbReference type="PROSITE" id="PS00069">
    <property type="entry name" value="G6P_DEHYDROGENASE"/>
    <property type="match status" value="1"/>
</dbReference>
<dbReference type="CDD" id="cd01400">
    <property type="entry name" value="6PGL"/>
    <property type="match status" value="1"/>
</dbReference>
<dbReference type="GO" id="GO:0005783">
    <property type="term" value="C:endoplasmic reticulum"/>
    <property type="evidence" value="ECO:0007669"/>
    <property type="project" value="TreeGrafter"/>
</dbReference>
<evidence type="ECO:0000256" key="4">
    <source>
        <dbReference type="ARBA" id="ARBA00022801"/>
    </source>
</evidence>
<feature type="compositionally biased region" description="Low complexity" evidence="24">
    <location>
        <begin position="9"/>
        <end position="20"/>
    </location>
</feature>
<proteinExistence type="inferred from homology"/>
<dbReference type="GO" id="GO:0050661">
    <property type="term" value="F:NADP binding"/>
    <property type="evidence" value="ECO:0007669"/>
    <property type="project" value="InterPro"/>
</dbReference>
<evidence type="ECO:0000256" key="19">
    <source>
        <dbReference type="ARBA" id="ARBA00052267"/>
    </source>
</evidence>
<dbReference type="PANTHER" id="PTHR23429:SF7">
    <property type="entry name" value="GDH_6PGL ENDOPLASMIC BIFUNCTIONAL PROTEIN"/>
    <property type="match status" value="1"/>
</dbReference>
<feature type="region of interest" description="Disordered" evidence="24">
    <location>
        <begin position="1"/>
        <end position="20"/>
    </location>
</feature>
<evidence type="ECO:0000259" key="25">
    <source>
        <dbReference type="Pfam" id="PF00479"/>
    </source>
</evidence>
<keyword evidence="4" id="KW-0378">Hydrolase</keyword>
<dbReference type="InterPro" id="IPR019796">
    <property type="entry name" value="G6P_DH_AS"/>
</dbReference>
<dbReference type="SUPFAM" id="SSF100950">
    <property type="entry name" value="NagB/RpiA/CoA transferase-like"/>
    <property type="match status" value="1"/>
</dbReference>
<evidence type="ECO:0000256" key="9">
    <source>
        <dbReference type="ARBA" id="ARBA00050197"/>
    </source>
</evidence>
<evidence type="ECO:0000256" key="16">
    <source>
        <dbReference type="ARBA" id="ARBA00051249"/>
    </source>
</evidence>
<dbReference type="InterPro" id="IPR037171">
    <property type="entry name" value="NagB/RpiA_transferase-like"/>
</dbReference>
<dbReference type="AlphaFoldDB" id="A0A485P451"/>
<dbReference type="GO" id="GO:0006006">
    <property type="term" value="P:glucose metabolic process"/>
    <property type="evidence" value="ECO:0007669"/>
    <property type="project" value="UniProtKB-KW"/>
</dbReference>
<dbReference type="InterPro" id="IPR006148">
    <property type="entry name" value="Glc/Gal-6P_isomerase"/>
</dbReference>
<evidence type="ECO:0000256" key="23">
    <source>
        <dbReference type="ARBA" id="ARBA00068889"/>
    </source>
</evidence>
<reference evidence="28 29" key="1">
    <citation type="submission" date="2019-01" db="EMBL/GenBank/DDBJ databases">
        <authorList>
            <person name="Alioto T."/>
            <person name="Alioto T."/>
        </authorList>
    </citation>
    <scope>NUCLEOTIDE SEQUENCE [LARGE SCALE GENOMIC DNA]</scope>
</reference>
<evidence type="ECO:0000256" key="11">
    <source>
        <dbReference type="ARBA" id="ARBA00050459"/>
    </source>
</evidence>
<evidence type="ECO:0000313" key="29">
    <source>
        <dbReference type="Proteomes" id="UP000386466"/>
    </source>
</evidence>
<dbReference type="InterPro" id="IPR001282">
    <property type="entry name" value="G6P_DH"/>
</dbReference>
<dbReference type="InterPro" id="IPR005900">
    <property type="entry name" value="6-phosphogluconolactonase_DevB"/>
</dbReference>
<dbReference type="Gene3D" id="3.30.360.10">
    <property type="entry name" value="Dihydrodipicolinate Reductase, domain 2"/>
    <property type="match status" value="1"/>
</dbReference>
<evidence type="ECO:0000259" key="27">
    <source>
        <dbReference type="Pfam" id="PF02781"/>
    </source>
</evidence>
<dbReference type="Proteomes" id="UP000386466">
    <property type="component" value="Unassembled WGS sequence"/>
</dbReference>
<comment type="catalytic activity">
    <reaction evidence="11">
        <text>D-glucosamine 6-phosphate + NADP(+) = 2-amino-2-deoxy-6-phospho-D-glucono-1,5-lactone + NADPH + 2 H(+)</text>
        <dbReference type="Rhea" id="RHEA:62088"/>
        <dbReference type="ChEBI" id="CHEBI:15378"/>
        <dbReference type="ChEBI" id="CHEBI:57783"/>
        <dbReference type="ChEBI" id="CHEBI:58349"/>
        <dbReference type="ChEBI" id="CHEBI:58725"/>
        <dbReference type="ChEBI" id="CHEBI:145423"/>
    </reaction>
    <physiologicalReaction direction="left-to-right" evidence="11">
        <dbReference type="Rhea" id="RHEA:62089"/>
    </physiologicalReaction>
</comment>
<evidence type="ECO:0000256" key="7">
    <source>
        <dbReference type="ARBA" id="ARBA00023277"/>
    </source>
</evidence>
<evidence type="ECO:0000256" key="15">
    <source>
        <dbReference type="ARBA" id="ARBA00051107"/>
    </source>
</evidence>
<dbReference type="Gene3D" id="3.40.50.720">
    <property type="entry name" value="NAD(P)-binding Rossmann-like Domain"/>
    <property type="match status" value="1"/>
</dbReference>
<feature type="domain" description="Glucosamine/galactosamine-6-phosphate isomerase" evidence="26">
    <location>
        <begin position="756"/>
        <end position="978"/>
    </location>
</feature>
<comment type="catalytic activity">
    <reaction evidence="14">
        <text>2-deoxy-D-glucose 6-phosphate + NAD(+) = 2-deoxy-6-phospho-D-glucono-1,5-lactone + NADH + H(+)</text>
        <dbReference type="Rhea" id="RHEA:62064"/>
        <dbReference type="ChEBI" id="CHEBI:15378"/>
        <dbReference type="ChEBI" id="CHEBI:57540"/>
        <dbReference type="ChEBI" id="CHEBI:57945"/>
        <dbReference type="ChEBI" id="CHEBI:84760"/>
        <dbReference type="ChEBI" id="CHEBI:145420"/>
    </reaction>
    <physiologicalReaction direction="left-to-right" evidence="14">
        <dbReference type="Rhea" id="RHEA:62065"/>
    </physiologicalReaction>
</comment>
<comment type="catalytic activity">
    <reaction evidence="16">
        <text>D-glucose 6-phosphate + NAD(+) = 6-phospho-D-glucono-1,5-lactone + NADH + H(+)</text>
        <dbReference type="Rhea" id="RHEA:38215"/>
        <dbReference type="ChEBI" id="CHEBI:15378"/>
        <dbReference type="ChEBI" id="CHEBI:57540"/>
        <dbReference type="ChEBI" id="CHEBI:57945"/>
        <dbReference type="ChEBI" id="CHEBI:57955"/>
        <dbReference type="ChEBI" id="CHEBI:61548"/>
        <dbReference type="EC" id="1.1.1.363"/>
    </reaction>
    <physiologicalReaction direction="left-to-right" evidence="16">
        <dbReference type="Rhea" id="RHEA:38216"/>
    </physiologicalReaction>
</comment>
<feature type="domain" description="Glucose-6-phosphate dehydrogenase C-terminal" evidence="27">
    <location>
        <begin position="412"/>
        <end position="703"/>
    </location>
</feature>
<dbReference type="EMBL" id="CAAGRJ010030061">
    <property type="protein sequence ID" value="VFV41271.1"/>
    <property type="molecule type" value="Genomic_DNA"/>
</dbReference>
<feature type="domain" description="Glucose-6-phosphate dehydrogenase NAD-binding" evidence="25">
    <location>
        <begin position="224"/>
        <end position="406"/>
    </location>
</feature>
<sequence length="987" mass="111287">MSSARIRNQLSPSQLTLPPTLQPSGQLFLLWMDGPFPPPTIQEEEATIRQECPPTGGEVGSWEEPASPLLHPPRRAKTKETNKQKTQPRKTQKRNPFSPEIMKSKSILLPLGNSSPPRPREPALRRRAGRRPLPHLERERARWRTERRWGRRQPAPASGRGRCRRRGHVGGWGPPEPCLIFPCSLSVSPMPRHPGCWKMLTVAMCMALLGCLQAQELRGHVSVILLGATGDLARKYLWQGLFQLYLDEAGKDYSFSFHGAALTSTKQGQAFIAKVLESLSCPEDVAPDRCAELKGQFQRLSAYRHLATSKDYMALSKDIEAQIQHGGLREAGRIFYFSVPPFAYADIARNINSSCRPGPGAWLRVVLEKPFGHDHLSAQQLATELGGFFREEEMYRVDHYLGKQAVAQILPFRDQNRKALDGLWSRHHVERVEIIMKETVDAEGRTSFYEEYGVIRDVLQNHLTEVLTLVAMELPHNISSSESVLQHKLRAFRALRGLQKGSAVLGQYQAYSEQVRREQQKPDSFRSLTPTFAGVLVHMDNLRWEGVPFILMSGKALDERVGYVRILFRNQAYCVQNDERWVADQSQCLPRQIVFYIGHGELGSPAVLVSRNLFRPSLPSESWKELGARPGLRLFGRPLSDFYAYRPVREQDAYSVLISRIFHGRKDSFVTTENLLASWGFWTPLLDSLAHEVPRLYPGGAENGHLLDFEFGGAQLCFSQRQPERLVPGPGPAPMPSGFQVLKAKYRESPLISAWPEELIAKLADDIEATAVRAVRRFGTFHLALSGGSSPVPLFQQLATRHYGFPWAHTHLWLVDERCVPLWDPESNFQHLQTHLLQHVRVPYYNIHPMPVHLHQRLCAEEDQGAQTYASEISALVANSSFDLVLLGMGADGHTASLFPQSPSGLDGEQLVVLTESPSRPFQRMSLSLPLINRARKVAVLVMGRVKREITMLVSRVGHEPKKWPISGVLPSSGQLVWYMDYEAFLG</sequence>
<comment type="similarity">
    <text evidence="21">In the N-terminal section; belongs to the glucose-6-phosphate dehydrogenase family.</text>
</comment>
<dbReference type="GO" id="GO:0017057">
    <property type="term" value="F:6-phosphogluconolactonase activity"/>
    <property type="evidence" value="ECO:0007669"/>
    <property type="project" value="UniProtKB-EC"/>
</dbReference>
<dbReference type="GO" id="GO:0009051">
    <property type="term" value="P:pentose-phosphate shunt, oxidative branch"/>
    <property type="evidence" value="ECO:0007669"/>
    <property type="project" value="TreeGrafter"/>
</dbReference>
<organism evidence="28 29">
    <name type="scientific">Lynx pardinus</name>
    <name type="common">Iberian lynx</name>
    <name type="synonym">Felis pardina</name>
    <dbReference type="NCBI Taxonomy" id="191816"/>
    <lineage>
        <taxon>Eukaryota</taxon>
        <taxon>Metazoa</taxon>
        <taxon>Chordata</taxon>
        <taxon>Craniata</taxon>
        <taxon>Vertebrata</taxon>
        <taxon>Euteleostomi</taxon>
        <taxon>Mammalia</taxon>
        <taxon>Eutheria</taxon>
        <taxon>Laurasiatheria</taxon>
        <taxon>Carnivora</taxon>
        <taxon>Feliformia</taxon>
        <taxon>Felidae</taxon>
        <taxon>Felinae</taxon>
        <taxon>Lynx</taxon>
    </lineage>
</organism>
<dbReference type="EC" id="1.1.1.363" evidence="22"/>
<comment type="catalytic activity">
    <reaction evidence="17">
        <text>D-glucose + NAD(+) = D-glucono-1,5-lactone + NADH + H(+)</text>
        <dbReference type="Rhea" id="RHEA:14293"/>
        <dbReference type="ChEBI" id="CHEBI:4167"/>
        <dbReference type="ChEBI" id="CHEBI:15378"/>
        <dbReference type="ChEBI" id="CHEBI:16217"/>
        <dbReference type="ChEBI" id="CHEBI:57540"/>
        <dbReference type="ChEBI" id="CHEBI:57945"/>
        <dbReference type="EC" id="1.1.1.47"/>
    </reaction>
    <physiologicalReaction direction="left-to-right" evidence="17">
        <dbReference type="Rhea" id="RHEA:14294"/>
    </physiologicalReaction>
</comment>
<dbReference type="Pfam" id="PF02781">
    <property type="entry name" value="G6PD_C"/>
    <property type="match status" value="1"/>
</dbReference>
<dbReference type="PRINTS" id="PR00079">
    <property type="entry name" value="G6PDHDRGNASE"/>
</dbReference>
<evidence type="ECO:0000256" key="8">
    <source>
        <dbReference type="ARBA" id="ARBA00024389"/>
    </source>
</evidence>